<comment type="caution">
    <text evidence="1">The sequence shown here is derived from an EMBL/GenBank/DDBJ whole genome shotgun (WGS) entry which is preliminary data.</text>
</comment>
<dbReference type="PATRIC" id="fig|1121307.3.peg.541"/>
<proteinExistence type="predicted"/>
<reference evidence="1 2" key="1">
    <citation type="submission" date="2015-06" db="EMBL/GenBank/DDBJ databases">
        <title>Draft genome sequence of the purine-degrading Clostridium cylindrosporum HC-1 (DSM 605).</title>
        <authorList>
            <person name="Poehlein A."/>
            <person name="Schiel-Bengelsdorf B."/>
            <person name="Bengelsdorf F."/>
            <person name="Daniel R."/>
            <person name="Duerre P."/>
        </authorList>
    </citation>
    <scope>NUCLEOTIDE SEQUENCE [LARGE SCALE GENOMIC DNA]</scope>
    <source>
        <strain evidence="1 2">DSM 605</strain>
    </source>
</reference>
<keyword evidence="2" id="KW-1185">Reference proteome</keyword>
<organism evidence="1 2">
    <name type="scientific">Clostridium cylindrosporum DSM 605</name>
    <dbReference type="NCBI Taxonomy" id="1121307"/>
    <lineage>
        <taxon>Bacteria</taxon>
        <taxon>Bacillati</taxon>
        <taxon>Bacillota</taxon>
        <taxon>Clostridia</taxon>
        <taxon>Eubacteriales</taxon>
        <taxon>Clostridiaceae</taxon>
        <taxon>Clostridium</taxon>
    </lineage>
</organism>
<dbReference type="AlphaFoldDB" id="A0A0J8FZA9"/>
<name>A0A0J8FZA9_CLOCY</name>
<gene>
    <name evidence="1" type="ORF">CLCY_1c01800</name>
</gene>
<evidence type="ECO:0000313" key="2">
    <source>
        <dbReference type="Proteomes" id="UP000036756"/>
    </source>
</evidence>
<evidence type="ECO:0000313" key="1">
    <source>
        <dbReference type="EMBL" id="KMT20946.1"/>
    </source>
</evidence>
<dbReference type="EMBL" id="LFVU01000028">
    <property type="protein sequence ID" value="KMT20946.1"/>
    <property type="molecule type" value="Genomic_DNA"/>
</dbReference>
<protein>
    <submittedName>
        <fullName evidence="1">Uncharacterized protein</fullName>
    </submittedName>
</protein>
<dbReference type="RefSeq" id="WP_048571344.1">
    <property type="nucleotide sequence ID" value="NZ_LFVU01000028.1"/>
</dbReference>
<accession>A0A0J8FZA9</accession>
<sequence>MKEHSTDNNSKSTIIRVIKIVGEESEKEENSKARAILSIEGSLINILSKKLQVYLNDNQLSGGIMDISTSEFEFELVQKNDKHDEDEEVKAAASHMLSFIEFLREDYNVDIENNFDGLEVTADELAKLLKTT</sequence>
<dbReference type="Proteomes" id="UP000036756">
    <property type="component" value="Unassembled WGS sequence"/>
</dbReference>